<dbReference type="Proteomes" id="UP000694865">
    <property type="component" value="Unplaced"/>
</dbReference>
<dbReference type="PANTHER" id="PTHR47331:SF1">
    <property type="entry name" value="GAG-LIKE PROTEIN"/>
    <property type="match status" value="1"/>
</dbReference>
<name>A0ABM0MXE7_SACKO</name>
<dbReference type="Pfam" id="PF05380">
    <property type="entry name" value="Peptidase_A17"/>
    <property type="match status" value="1"/>
</dbReference>
<evidence type="ECO:0000313" key="1">
    <source>
        <dbReference type="Proteomes" id="UP000694865"/>
    </source>
</evidence>
<dbReference type="PANTHER" id="PTHR47331">
    <property type="entry name" value="PHD-TYPE DOMAIN-CONTAINING PROTEIN"/>
    <property type="match status" value="1"/>
</dbReference>
<dbReference type="SUPFAM" id="SSF56672">
    <property type="entry name" value="DNA/RNA polymerases"/>
    <property type="match status" value="1"/>
</dbReference>
<proteinExistence type="predicted"/>
<gene>
    <name evidence="2" type="primary">LOC102805493</name>
</gene>
<evidence type="ECO:0000313" key="2">
    <source>
        <dbReference type="RefSeq" id="XP_006824688.1"/>
    </source>
</evidence>
<dbReference type="InterPro" id="IPR008042">
    <property type="entry name" value="Retrotrans_Pao"/>
</dbReference>
<reference evidence="2" key="1">
    <citation type="submission" date="2025-08" db="UniProtKB">
        <authorList>
            <consortium name="RefSeq"/>
        </authorList>
    </citation>
    <scope>IDENTIFICATION</scope>
    <source>
        <tissue evidence="2">Testes</tissue>
    </source>
</reference>
<dbReference type="CDD" id="cd01644">
    <property type="entry name" value="RT_pepA17"/>
    <property type="match status" value="1"/>
</dbReference>
<dbReference type="GeneID" id="102805493"/>
<sequence length="598" mass="68026">MDSSVCLMEGHYQLALPWRYDDPCLPNNKWSALKRLKLLKRRLLKDPALMKKYKDTLDGYISQGHARRMTNVDSSATKSGSTWYLPHHPVIHSNKPEKVRVVFDCAAKYQGTSLNDQLLQGPDLNTLVGVLLQFRKEPVAIVADIKQMFHQVKVKKADCDALRFLWWPEGDLSKDPADHQMLVHPFGATSSPSCAAYALKRTADDNRSNYDTRIVDTVYRNFYVDCLKSVASVEEAKELVKLLPEMLGKGGLHLTKWISNCWEILALIPEAERASSVMNLDMENLPIDRALGIQWDVEKDAFNFRIGDRLKKETRREMLSFVASVYGPLGFAASFVLPAKRILQELCRVGYGWDEKVPEDQLSNWREWRKKLPTLMTLAIPRCYKPTGFSQIQTVELHNFSDASLGGYGVASYLRLIDTNGRIHCSLLMGKSRVTPLKATTVPRLELTAATVAVKVSRQIQDEIQLPIQRTLFWTDSTIVIQYIRNMATRFQTFVSNRLQIIHDASSPSQWYHVSSEFNPADHASRGIKLDGSNEAAITTWFHGAAFLWQPESEWPGQPTDLPEIDRDDKELRRKVQATTITQCNTMGTDVWSCLLHQ</sequence>
<dbReference type="RefSeq" id="XP_006824688.1">
    <property type="nucleotide sequence ID" value="XM_006824625.1"/>
</dbReference>
<accession>A0ABM0MXE7</accession>
<protein>
    <submittedName>
        <fullName evidence="2">Uncharacterized protein LOC102805493</fullName>
    </submittedName>
</protein>
<dbReference type="InterPro" id="IPR043502">
    <property type="entry name" value="DNA/RNA_pol_sf"/>
</dbReference>
<organism evidence="1 2">
    <name type="scientific">Saccoglossus kowalevskii</name>
    <name type="common">Acorn worm</name>
    <dbReference type="NCBI Taxonomy" id="10224"/>
    <lineage>
        <taxon>Eukaryota</taxon>
        <taxon>Metazoa</taxon>
        <taxon>Hemichordata</taxon>
        <taxon>Enteropneusta</taxon>
        <taxon>Harrimaniidae</taxon>
        <taxon>Saccoglossus</taxon>
    </lineage>
</organism>
<keyword evidence="1" id="KW-1185">Reference proteome</keyword>